<dbReference type="Proteomes" id="UP000327468">
    <property type="component" value="Chromosome 2"/>
</dbReference>
<reference evidence="1 2" key="1">
    <citation type="submission" date="2019-06" db="EMBL/GenBank/DDBJ databases">
        <title>A chromosome-scale genome assembly of the striped catfish, Pangasianodon hypophthalmus.</title>
        <authorList>
            <person name="Wen M."/>
            <person name="Zahm M."/>
            <person name="Roques C."/>
            <person name="Cabau C."/>
            <person name="Klopp C."/>
            <person name="Donnadieu C."/>
            <person name="Jouanno E."/>
            <person name="Avarre J.-C."/>
            <person name="Campet M."/>
            <person name="Ha T.T.T."/>
            <person name="Dugue R."/>
            <person name="Lampietro C."/>
            <person name="Louis A."/>
            <person name="Herpin A."/>
            <person name="Echchiki A."/>
            <person name="Berthelot C."/>
            <person name="Parey E."/>
            <person name="Roest-Crollius H."/>
            <person name="Braasch I."/>
            <person name="Postlethwait J."/>
            <person name="Bobe J."/>
            <person name="Montfort J."/>
            <person name="Bouchez O."/>
            <person name="Begum T."/>
            <person name="Schartl M."/>
            <person name="Guiguen Y."/>
        </authorList>
    </citation>
    <scope>NUCLEOTIDE SEQUENCE [LARGE SCALE GENOMIC DNA]</scope>
    <source>
        <strain evidence="1 2">Indonesia</strain>
        <tissue evidence="1">Blood</tissue>
    </source>
</reference>
<evidence type="ECO:0000313" key="2">
    <source>
        <dbReference type="Proteomes" id="UP000327468"/>
    </source>
</evidence>
<comment type="caution">
    <text evidence="1">The sequence shown here is derived from an EMBL/GenBank/DDBJ whole genome shotgun (WGS) entry which is preliminary data.</text>
</comment>
<organism evidence="1 2">
    <name type="scientific">Pangasianodon hypophthalmus</name>
    <name type="common">Striped catfish</name>
    <name type="synonym">Helicophagus hypophthalmus</name>
    <dbReference type="NCBI Taxonomy" id="310915"/>
    <lineage>
        <taxon>Eukaryota</taxon>
        <taxon>Metazoa</taxon>
        <taxon>Chordata</taxon>
        <taxon>Craniata</taxon>
        <taxon>Vertebrata</taxon>
        <taxon>Euteleostomi</taxon>
        <taxon>Actinopterygii</taxon>
        <taxon>Neopterygii</taxon>
        <taxon>Teleostei</taxon>
        <taxon>Ostariophysi</taxon>
        <taxon>Siluriformes</taxon>
        <taxon>Pangasiidae</taxon>
        <taxon>Pangasianodon</taxon>
    </lineage>
</organism>
<sequence length="70" mass="7938">MKLEVEQELRWDLSPEHSRFGLLLQIYIVPDHRAAERELRTAAAKSRTSGVLETPDAEAAHHCISLHPIP</sequence>
<gene>
    <name evidence="1" type="ORF">PHYPO_G00103610</name>
</gene>
<dbReference type="EMBL" id="VFJC01000003">
    <property type="protein sequence ID" value="KAB5584108.1"/>
    <property type="molecule type" value="Genomic_DNA"/>
</dbReference>
<keyword evidence="2" id="KW-1185">Reference proteome</keyword>
<name>A0A5N5PYN7_PANHP</name>
<evidence type="ECO:0000313" key="1">
    <source>
        <dbReference type="EMBL" id="KAB5584108.1"/>
    </source>
</evidence>
<protein>
    <submittedName>
        <fullName evidence="1">Uncharacterized protein</fullName>
    </submittedName>
</protein>
<proteinExistence type="predicted"/>
<dbReference type="AlphaFoldDB" id="A0A5N5PYN7"/>
<accession>A0A5N5PYN7</accession>